<feature type="compositionally biased region" description="Low complexity" evidence="1">
    <location>
        <begin position="582"/>
        <end position="602"/>
    </location>
</feature>
<feature type="region of interest" description="Disordered" evidence="1">
    <location>
        <begin position="1"/>
        <end position="47"/>
    </location>
</feature>
<evidence type="ECO:0000256" key="1">
    <source>
        <dbReference type="SAM" id="MobiDB-lite"/>
    </source>
</evidence>
<dbReference type="PANTHER" id="PTHR45912:SF3">
    <property type="entry name" value="CILIA- AND FLAGELLA-ASSOCIATED PROTEIN 47"/>
    <property type="match status" value="1"/>
</dbReference>
<feature type="region of interest" description="Disordered" evidence="1">
    <location>
        <begin position="550"/>
        <end position="608"/>
    </location>
</feature>
<comment type="caution">
    <text evidence="3">The sequence shown here is derived from an EMBL/GenBank/DDBJ whole genome shotgun (WGS) entry which is preliminary data.</text>
</comment>
<dbReference type="InterPro" id="IPR013783">
    <property type="entry name" value="Ig-like_fold"/>
</dbReference>
<dbReference type="AlphaFoldDB" id="A0AAD3DUW7"/>
<proteinExistence type="predicted"/>
<dbReference type="GO" id="GO:0005929">
    <property type="term" value="C:cilium"/>
    <property type="evidence" value="ECO:0007669"/>
    <property type="project" value="TreeGrafter"/>
</dbReference>
<organism evidence="3 4">
    <name type="scientific">Astrephomene gubernaculifera</name>
    <dbReference type="NCBI Taxonomy" id="47775"/>
    <lineage>
        <taxon>Eukaryota</taxon>
        <taxon>Viridiplantae</taxon>
        <taxon>Chlorophyta</taxon>
        <taxon>core chlorophytes</taxon>
        <taxon>Chlorophyceae</taxon>
        <taxon>CS clade</taxon>
        <taxon>Chlamydomonadales</taxon>
        <taxon>Astrephomenaceae</taxon>
        <taxon>Astrephomene</taxon>
    </lineage>
</organism>
<dbReference type="EMBL" id="BMAR01000024">
    <property type="protein sequence ID" value="GFR48569.1"/>
    <property type="molecule type" value="Genomic_DNA"/>
</dbReference>
<evidence type="ECO:0000259" key="2">
    <source>
        <dbReference type="Pfam" id="PF26579"/>
    </source>
</evidence>
<evidence type="ECO:0000313" key="4">
    <source>
        <dbReference type="Proteomes" id="UP001054857"/>
    </source>
</evidence>
<feature type="compositionally biased region" description="Gly residues" evidence="1">
    <location>
        <begin position="572"/>
        <end position="581"/>
    </location>
</feature>
<reference evidence="3 4" key="1">
    <citation type="journal article" date="2021" name="Sci. Rep.">
        <title>Genome sequencing of the multicellular alga Astrephomene provides insights into convergent evolution of germ-soma differentiation.</title>
        <authorList>
            <person name="Yamashita S."/>
            <person name="Yamamoto K."/>
            <person name="Matsuzaki R."/>
            <person name="Suzuki S."/>
            <person name="Yamaguchi H."/>
            <person name="Hirooka S."/>
            <person name="Minakuchi Y."/>
            <person name="Miyagishima S."/>
            <person name="Kawachi M."/>
            <person name="Toyoda A."/>
            <person name="Nozaki H."/>
        </authorList>
    </citation>
    <scope>NUCLEOTIDE SEQUENCE [LARGE SCALE GENOMIC DNA]</scope>
    <source>
        <strain evidence="3 4">NIES-4017</strain>
    </source>
</reference>
<keyword evidence="4" id="KW-1185">Reference proteome</keyword>
<dbReference type="Pfam" id="PF26579">
    <property type="entry name" value="Ig_CFAP47"/>
    <property type="match status" value="1"/>
</dbReference>
<sequence length="939" mass="99177">GAAGSGSAAAAAPAASGGGGGGAVSVSGPPSQRQRNPGSLPPPEPNTLRLHLNPIGTGIYPSRIMLTSVLDVRVVDLELTAQTMTQSFVLEFSTCARQAITQDIPLVNTGDTQMTVSATTSGPPWSGPREVLVPAGATVAYPLQFRPLMPGDVKGQLELSISATGERNCYTLVGRAAEPTAEGQIVIECQARKPASKQFNVPNIVGSATEYKVLCDLDFMVGAPALKLPPGMAAQYKITACPQRSGTYNGIITFTTADGQYVWYTLEVRASEPPEVGTIDVRATVRTAVAVSVPIANPLRKDMLLAVRYSDVALCGPATFALPSTQEPVSFEFYYAPLVPGSGTGSVVLVNDDVGEFRYVVNMAADPAPPTPVGPLSAELGRSRVEVLRIDNPLGLPVLLAASSSNPRHFAVAPAMSSLPPYGRAELTVEYTPSTLDHEEEASVVVDGDVVGCWEFRVSGRGELPTIMEPTTLSTTLGSQGQTVITWRNPFPEPASVSVQLNTEEPPGVFELLRIGPFAGSGASQHALNLAGLGGGVLSSRSASRASMVAGASKGSLLGSPATTPPEHQQRGMGGGMGGGSSSMSTMTPPGTAGSSTGTAGPHRSGSSVLGTLQELTVQPFGTLHVPLRFTPASLKTSGAEVCVAVEGSSYSLNTLVWTYPVRGLTEASLSGIVFRYKCKARSRIEEVMEVVLGGLAKVGPEDEFSHEVVLPPEHRSFLEQSLIVEPASPPPVRLPRPDAPLRYRVCFAPHRMLPPTSLELVINKSTGGRWRFEMQLQATEPDLDGTLTIEASVGATSHLPLRLYSSGPEPQPFTASFPSDTPMVFNVTPSKGMLPPPPKPGEPEPEPALTVSYTCREFGKVVKGRLYVQTSDMHYSYELRGRMPAYVPPRPSQFAPSVDNRLPEFVETRLSQGRPAGRNFVSGNVRAAGRVLETGRKR</sequence>
<name>A0AAD3DUW7_9CHLO</name>
<evidence type="ECO:0000313" key="3">
    <source>
        <dbReference type="EMBL" id="GFR48569.1"/>
    </source>
</evidence>
<dbReference type="InterPro" id="IPR058952">
    <property type="entry name" value="Ig_CFAP47"/>
</dbReference>
<feature type="domain" description="CFAP47-like immunoglobulin-like" evidence="2">
    <location>
        <begin position="666"/>
        <end position="780"/>
    </location>
</feature>
<dbReference type="PANTHER" id="PTHR45912">
    <property type="entry name" value="CILIA- AND FLAGELLA-ASSOCIATED PROTEIN 47"/>
    <property type="match status" value="1"/>
</dbReference>
<feature type="compositionally biased region" description="Low complexity" evidence="1">
    <location>
        <begin position="1"/>
        <end position="15"/>
    </location>
</feature>
<dbReference type="Proteomes" id="UP001054857">
    <property type="component" value="Unassembled WGS sequence"/>
</dbReference>
<dbReference type="GO" id="GO:0060271">
    <property type="term" value="P:cilium assembly"/>
    <property type="evidence" value="ECO:0007669"/>
    <property type="project" value="TreeGrafter"/>
</dbReference>
<dbReference type="Gene3D" id="2.60.40.10">
    <property type="entry name" value="Immunoglobulins"/>
    <property type="match status" value="2"/>
</dbReference>
<accession>A0AAD3DUW7</accession>
<feature type="non-terminal residue" evidence="3">
    <location>
        <position position="1"/>
    </location>
</feature>
<protein>
    <recommendedName>
        <fullName evidence="2">CFAP47-like immunoglobulin-like domain-containing protein</fullName>
    </recommendedName>
</protein>
<gene>
    <name evidence="3" type="ORF">Agub_g10471</name>
</gene>